<keyword evidence="1" id="KW-0812">Transmembrane</keyword>
<dbReference type="eggNOG" id="ENOG5033FYS">
    <property type="taxonomic scope" value="Bacteria"/>
</dbReference>
<reference evidence="2 3" key="1">
    <citation type="journal article" date="1992" name="Int. J. Syst. Bacteriol.">
        <title>Sphingobacterium antarcticus sp. nov. a Psychrotrophic Bacterium from the Soils of Schirmacher Oasis, Antarctica.</title>
        <authorList>
            <person name="Shivaji S."/>
            <person name="Ray M.K."/>
            <person name="Rao N.S."/>
            <person name="Saiserr L."/>
            <person name="Jagannadham M.V."/>
            <person name="Kumar G.S."/>
            <person name="Reddy G."/>
            <person name="Bhargava P.M."/>
        </authorList>
    </citation>
    <scope>NUCLEOTIDE SEQUENCE [LARGE SCALE GENOMIC DNA]</scope>
    <source>
        <strain evidence="2 3">4BY</strain>
    </source>
</reference>
<dbReference type="RefSeq" id="WP_037442179.1">
    <property type="nucleotide sequence ID" value="NZ_JNFF01000073.1"/>
</dbReference>
<gene>
    <name evidence="2" type="ORF">N180_13405</name>
</gene>
<feature type="transmembrane region" description="Helical" evidence="1">
    <location>
        <begin position="29"/>
        <end position="51"/>
    </location>
</feature>
<dbReference type="AlphaFoldDB" id="A0A081PFF0"/>
<keyword evidence="1" id="KW-1133">Transmembrane helix</keyword>
<feature type="transmembrane region" description="Helical" evidence="1">
    <location>
        <begin position="107"/>
        <end position="126"/>
    </location>
</feature>
<evidence type="ECO:0000256" key="1">
    <source>
        <dbReference type="SAM" id="Phobius"/>
    </source>
</evidence>
<sequence>MKLQAVTGVLLLTAGGLCPLIRVPIMGTWNYFGIDPFLGGVYYFFVLLAFWAIWKNKPGTIRFAGWAALIWVILSLAAVWFKSHDLFGFIHFRKLINLAAGMVKYKWGWLVIIAGSGILITMRRPVKPIAGLSLSPDAVN</sequence>
<dbReference type="OrthoDB" id="799709at2"/>
<feature type="transmembrane region" description="Helical" evidence="1">
    <location>
        <begin position="63"/>
        <end position="81"/>
    </location>
</feature>
<dbReference type="EMBL" id="JNFF01000073">
    <property type="protein sequence ID" value="KEQ29423.1"/>
    <property type="molecule type" value="Genomic_DNA"/>
</dbReference>
<protein>
    <submittedName>
        <fullName evidence="2">Uncharacterized protein</fullName>
    </submittedName>
</protein>
<accession>A0A081PFF0</accession>
<keyword evidence="1" id="KW-0472">Membrane</keyword>
<comment type="caution">
    <text evidence="2">The sequence shown here is derived from an EMBL/GenBank/DDBJ whole genome shotgun (WGS) entry which is preliminary data.</text>
</comment>
<evidence type="ECO:0000313" key="2">
    <source>
        <dbReference type="EMBL" id="KEQ29423.1"/>
    </source>
</evidence>
<evidence type="ECO:0000313" key="3">
    <source>
        <dbReference type="Proteomes" id="UP000028007"/>
    </source>
</evidence>
<name>A0A081PFF0_9SPHI</name>
<organism evidence="2 3">
    <name type="scientific">Pedobacter antarcticus 4BY</name>
    <dbReference type="NCBI Taxonomy" id="1358423"/>
    <lineage>
        <taxon>Bacteria</taxon>
        <taxon>Pseudomonadati</taxon>
        <taxon>Bacteroidota</taxon>
        <taxon>Sphingobacteriia</taxon>
        <taxon>Sphingobacteriales</taxon>
        <taxon>Sphingobacteriaceae</taxon>
        <taxon>Pedobacter</taxon>
    </lineage>
</organism>
<dbReference type="Proteomes" id="UP000028007">
    <property type="component" value="Unassembled WGS sequence"/>
</dbReference>
<proteinExistence type="predicted"/>
<keyword evidence="3" id="KW-1185">Reference proteome</keyword>